<comment type="similarity">
    <text evidence="2">Belongs to the ATG3 family.</text>
</comment>
<dbReference type="EMBL" id="JAAMPI010000291">
    <property type="protein sequence ID" value="KAF4633083.1"/>
    <property type="molecule type" value="Genomic_DNA"/>
</dbReference>
<dbReference type="AlphaFoldDB" id="A0A8H4RP17"/>
<evidence type="ECO:0000256" key="3">
    <source>
        <dbReference type="ARBA" id="ARBA00018067"/>
    </source>
</evidence>
<feature type="compositionally biased region" description="Polar residues" evidence="11">
    <location>
        <begin position="388"/>
        <end position="401"/>
    </location>
</feature>
<keyword evidence="7" id="KW-0653">Protein transport</keyword>
<dbReference type="PANTHER" id="PTHR12866">
    <property type="entry name" value="UBIQUITIN-LIKE-CONJUGATING ENZYME ATG3"/>
    <property type="match status" value="1"/>
</dbReference>
<accession>A0A8H4RP17</accession>
<evidence type="ECO:0000256" key="1">
    <source>
        <dbReference type="ARBA" id="ARBA00004496"/>
    </source>
</evidence>
<evidence type="ECO:0000256" key="5">
    <source>
        <dbReference type="ARBA" id="ARBA00022490"/>
    </source>
</evidence>
<gene>
    <name evidence="13" type="ORF">G7Y89_g5041</name>
</gene>
<dbReference type="InterPro" id="IPR007135">
    <property type="entry name" value="Atg3/Atg10"/>
</dbReference>
<keyword evidence="4" id="KW-0813">Transport</keyword>
<evidence type="ECO:0000256" key="4">
    <source>
        <dbReference type="ARBA" id="ARBA00022448"/>
    </source>
</evidence>
<feature type="transmembrane region" description="Helical" evidence="12">
    <location>
        <begin position="516"/>
        <end position="535"/>
    </location>
</feature>
<dbReference type="GO" id="GO:0044804">
    <property type="term" value="P:nucleophagy"/>
    <property type="evidence" value="ECO:0007669"/>
    <property type="project" value="TreeGrafter"/>
</dbReference>
<dbReference type="OrthoDB" id="1584384at2759"/>
<dbReference type="GO" id="GO:0000045">
    <property type="term" value="P:autophagosome assembly"/>
    <property type="evidence" value="ECO:0007669"/>
    <property type="project" value="TreeGrafter"/>
</dbReference>
<keyword evidence="5" id="KW-0963">Cytoplasm</keyword>
<feature type="transmembrane region" description="Helical" evidence="12">
    <location>
        <begin position="547"/>
        <end position="567"/>
    </location>
</feature>
<keyword evidence="12" id="KW-0472">Membrane</keyword>
<proteinExistence type="inferred from homology"/>
<keyword evidence="12" id="KW-0812">Transmembrane</keyword>
<evidence type="ECO:0000313" key="14">
    <source>
        <dbReference type="Proteomes" id="UP000566819"/>
    </source>
</evidence>
<feature type="compositionally biased region" description="Acidic residues" evidence="11">
    <location>
        <begin position="146"/>
        <end position="164"/>
    </location>
</feature>
<feature type="region of interest" description="Disordered" evidence="11">
    <location>
        <begin position="137"/>
        <end position="164"/>
    </location>
</feature>
<evidence type="ECO:0000256" key="11">
    <source>
        <dbReference type="SAM" id="MobiDB-lite"/>
    </source>
</evidence>
<evidence type="ECO:0000256" key="10">
    <source>
        <dbReference type="ARBA" id="ARBA00033139"/>
    </source>
</evidence>
<dbReference type="GO" id="GO:0019776">
    <property type="term" value="F:Atg8-family ligase activity"/>
    <property type="evidence" value="ECO:0007669"/>
    <property type="project" value="TreeGrafter"/>
</dbReference>
<evidence type="ECO:0000256" key="9">
    <source>
        <dbReference type="ARBA" id="ARBA00032144"/>
    </source>
</evidence>
<dbReference type="Proteomes" id="UP000566819">
    <property type="component" value="Unassembled WGS sequence"/>
</dbReference>
<evidence type="ECO:0000256" key="8">
    <source>
        <dbReference type="ARBA" id="ARBA00023006"/>
    </source>
</evidence>
<keyword evidence="14" id="KW-1185">Reference proteome</keyword>
<protein>
    <recommendedName>
        <fullName evidence="3">Autophagy-related protein 3</fullName>
    </recommendedName>
    <alternativeName>
        <fullName evidence="9 10">Autophagy-related E2-like conjugation enzyme ATG3</fullName>
    </alternativeName>
</protein>
<feature type="region of interest" description="Disordered" evidence="11">
    <location>
        <begin position="86"/>
        <end position="116"/>
    </location>
</feature>
<evidence type="ECO:0000256" key="12">
    <source>
        <dbReference type="SAM" id="Phobius"/>
    </source>
</evidence>
<comment type="subcellular location">
    <subcellularLocation>
        <location evidence="1">Cytoplasm</location>
    </subcellularLocation>
</comment>
<name>A0A8H4RP17_9HELO</name>
<keyword evidence="8" id="KW-0072">Autophagy</keyword>
<feature type="transmembrane region" description="Helical" evidence="12">
    <location>
        <begin position="465"/>
        <end position="485"/>
    </location>
</feature>
<organism evidence="13 14">
    <name type="scientific">Cudoniella acicularis</name>
    <dbReference type="NCBI Taxonomy" id="354080"/>
    <lineage>
        <taxon>Eukaryota</taxon>
        <taxon>Fungi</taxon>
        <taxon>Dikarya</taxon>
        <taxon>Ascomycota</taxon>
        <taxon>Pezizomycotina</taxon>
        <taxon>Leotiomycetes</taxon>
        <taxon>Helotiales</taxon>
        <taxon>Tricladiaceae</taxon>
        <taxon>Cudoniella</taxon>
    </lineage>
</organism>
<dbReference type="Pfam" id="PF03987">
    <property type="entry name" value="Autophagy_act_C"/>
    <property type="match status" value="1"/>
</dbReference>
<feature type="region of interest" description="Disordered" evidence="11">
    <location>
        <begin position="372"/>
        <end position="404"/>
    </location>
</feature>
<dbReference type="GO" id="GO:0005829">
    <property type="term" value="C:cytosol"/>
    <property type="evidence" value="ECO:0007669"/>
    <property type="project" value="TreeGrafter"/>
</dbReference>
<dbReference type="GO" id="GO:0000422">
    <property type="term" value="P:autophagy of mitochondrion"/>
    <property type="evidence" value="ECO:0007669"/>
    <property type="project" value="TreeGrafter"/>
</dbReference>
<reference evidence="13 14" key="1">
    <citation type="submission" date="2020-03" db="EMBL/GenBank/DDBJ databases">
        <title>Draft Genome Sequence of Cudoniella acicularis.</title>
        <authorList>
            <person name="Buettner E."/>
            <person name="Kellner H."/>
        </authorList>
    </citation>
    <scope>NUCLEOTIDE SEQUENCE [LARGE SCALE GENOMIC DNA]</scope>
    <source>
        <strain evidence="13 14">DSM 108380</strain>
    </source>
</reference>
<keyword evidence="12" id="KW-1133">Transmembrane helix</keyword>
<comment type="caution">
    <text evidence="13">The sequence shown here is derived from an EMBL/GenBank/DDBJ whole genome shotgun (WGS) entry which is preliminary data.</text>
</comment>
<dbReference type="GO" id="GO:0061723">
    <property type="term" value="P:glycophagy"/>
    <property type="evidence" value="ECO:0007669"/>
    <property type="project" value="TreeGrafter"/>
</dbReference>
<keyword evidence="6" id="KW-0833">Ubl conjugation pathway</keyword>
<evidence type="ECO:0000256" key="6">
    <source>
        <dbReference type="ARBA" id="ARBA00022786"/>
    </source>
</evidence>
<evidence type="ECO:0000313" key="13">
    <source>
        <dbReference type="EMBL" id="KAF4633083.1"/>
    </source>
</evidence>
<dbReference type="GO" id="GO:0015031">
    <property type="term" value="P:protein transport"/>
    <property type="evidence" value="ECO:0007669"/>
    <property type="project" value="UniProtKB-KW"/>
</dbReference>
<sequence>MNFIHSTLDRVREWAPVSHNSNFRQKGEITPEEFVAAGDYLVYKFPTWSWADASPTSKRVSYLPAGKQFLVTRGVPCHRRLDENFAGDAGQDEAMVGDGEDFKNAGGHSPGDDEDGWLRTGGLAASQEARVRDVRTVDESGNMGEREEDDDEIPDMEDEEDDEEAIIRDPKADGADSSRRTYTLYIAYTPYYRTPRLYLSGYLANSQPLPPQLMMEDIVGDYKDKTVTLEDFPYFSNNIKMASVHPCKHASVMKTLLDRADAALKIRREKLRLGKTVPGARDVGMEGLVDDFGKTGLGAEDKKAVVEGMKAGGNGNDEWEVLQHETDISDEEVAIRVDQYLVVFLKFMASVTPDWIRLLPCVRRNESCEYFEERTRSRKAPSHGPANGNKSSTASANLTTSPSPPYEAIEDKFIVADESSDRRLLELKLMHHFVTVTVQKDFLSTHDGDVLDMWYRLAPELAVQYPVLLNIILAIAALHITKVYPEQTDMANIHRVYFNAAVSQHRHFIRDINADNAEAVCLSTVLIALPAFTFLQNTEVSTYSPPLQLFYLVAGNAAIFTMALPLLSEKSKIRSVIHAKPDVMEFLDEVRENQYKQQFSTLLEWRAPGEVIDSESQESYDTMLGSIGGILINIEKGLEPLQLRRLLYGLPSVVPSTFVQRLQERNPRALTILAYYFSLAKAMDNVWWMRGISEREVLGIQRVLPEEWQWAMAWPLQRLALYAVPSAPPTQGASA</sequence>
<dbReference type="GO" id="GO:0000407">
    <property type="term" value="C:phagophore assembly site"/>
    <property type="evidence" value="ECO:0007669"/>
    <property type="project" value="TreeGrafter"/>
</dbReference>
<evidence type="ECO:0000256" key="2">
    <source>
        <dbReference type="ARBA" id="ARBA00007683"/>
    </source>
</evidence>
<evidence type="ECO:0000256" key="7">
    <source>
        <dbReference type="ARBA" id="ARBA00022927"/>
    </source>
</evidence>
<dbReference type="PANTHER" id="PTHR12866:SF2">
    <property type="entry name" value="UBIQUITIN-LIKE-CONJUGATING ENZYME ATG3"/>
    <property type="match status" value="1"/>
</dbReference>